<dbReference type="NCBIfam" id="NF000642">
    <property type="entry name" value="PRK00024.1"/>
    <property type="match status" value="1"/>
</dbReference>
<dbReference type="InterPro" id="IPR046778">
    <property type="entry name" value="UPF0758_N"/>
</dbReference>
<keyword evidence="6" id="KW-0482">Metalloprotease</keyword>
<dbReference type="AlphaFoldDB" id="A0A316D3R4"/>
<organism evidence="9 10">
    <name type="scientific">Tumebacillus permanentifrigoris</name>
    <dbReference type="NCBI Taxonomy" id="378543"/>
    <lineage>
        <taxon>Bacteria</taxon>
        <taxon>Bacillati</taxon>
        <taxon>Bacillota</taxon>
        <taxon>Bacilli</taxon>
        <taxon>Bacillales</taxon>
        <taxon>Alicyclobacillaceae</taxon>
        <taxon>Tumebacillus</taxon>
    </lineage>
</organism>
<evidence type="ECO:0000256" key="2">
    <source>
        <dbReference type="ARBA" id="ARBA00022670"/>
    </source>
</evidence>
<keyword evidence="4" id="KW-0378">Hydrolase</keyword>
<evidence type="ECO:0000256" key="7">
    <source>
        <dbReference type="RuleBase" id="RU003797"/>
    </source>
</evidence>
<dbReference type="GO" id="GO:0008237">
    <property type="term" value="F:metallopeptidase activity"/>
    <property type="evidence" value="ECO:0007669"/>
    <property type="project" value="UniProtKB-KW"/>
</dbReference>
<reference evidence="9 10" key="1">
    <citation type="submission" date="2018-05" db="EMBL/GenBank/DDBJ databases">
        <title>Genomic Encyclopedia of Type Strains, Phase IV (KMG-IV): sequencing the most valuable type-strain genomes for metagenomic binning, comparative biology and taxonomic classification.</title>
        <authorList>
            <person name="Goeker M."/>
        </authorList>
    </citation>
    <scope>NUCLEOTIDE SEQUENCE [LARGE SCALE GENOMIC DNA]</scope>
    <source>
        <strain evidence="9 10">DSM 18773</strain>
    </source>
</reference>
<gene>
    <name evidence="9" type="ORF">C7459_12025</name>
</gene>
<feature type="domain" description="MPN" evidence="8">
    <location>
        <begin position="113"/>
        <end position="235"/>
    </location>
</feature>
<evidence type="ECO:0000256" key="1">
    <source>
        <dbReference type="ARBA" id="ARBA00010243"/>
    </source>
</evidence>
<dbReference type="InterPro" id="IPR020891">
    <property type="entry name" value="UPF0758_CS"/>
</dbReference>
<dbReference type="InterPro" id="IPR025657">
    <property type="entry name" value="RadC_JAB"/>
</dbReference>
<name>A0A316D3R4_9BACL</name>
<dbReference type="InterPro" id="IPR001405">
    <property type="entry name" value="UPF0758"/>
</dbReference>
<dbReference type="InterPro" id="IPR010994">
    <property type="entry name" value="RuvA_2-like"/>
</dbReference>
<dbReference type="CDD" id="cd08071">
    <property type="entry name" value="MPN_DUF2466"/>
    <property type="match status" value="1"/>
</dbReference>
<dbReference type="PANTHER" id="PTHR30471:SF3">
    <property type="entry name" value="UPF0758 PROTEIN YEES-RELATED"/>
    <property type="match status" value="1"/>
</dbReference>
<dbReference type="InterPro" id="IPR037518">
    <property type="entry name" value="MPN"/>
</dbReference>
<evidence type="ECO:0000256" key="5">
    <source>
        <dbReference type="ARBA" id="ARBA00022833"/>
    </source>
</evidence>
<dbReference type="OrthoDB" id="9804482at2"/>
<keyword evidence="3" id="KW-0479">Metal-binding</keyword>
<dbReference type="Proteomes" id="UP000245634">
    <property type="component" value="Unassembled WGS sequence"/>
</dbReference>
<dbReference type="PROSITE" id="PS01302">
    <property type="entry name" value="UPF0758"/>
    <property type="match status" value="1"/>
</dbReference>
<dbReference type="PANTHER" id="PTHR30471">
    <property type="entry name" value="DNA REPAIR PROTEIN RADC"/>
    <property type="match status" value="1"/>
</dbReference>
<comment type="similarity">
    <text evidence="1 7">Belongs to the UPF0758 family.</text>
</comment>
<dbReference type="Pfam" id="PF20582">
    <property type="entry name" value="UPF0758_N"/>
    <property type="match status" value="1"/>
</dbReference>
<dbReference type="Gene3D" id="3.40.140.10">
    <property type="entry name" value="Cytidine Deaminase, domain 2"/>
    <property type="match status" value="1"/>
</dbReference>
<evidence type="ECO:0000313" key="10">
    <source>
        <dbReference type="Proteomes" id="UP000245634"/>
    </source>
</evidence>
<evidence type="ECO:0000313" key="9">
    <source>
        <dbReference type="EMBL" id="PWK06262.1"/>
    </source>
</evidence>
<accession>A0A316D3R4</accession>
<comment type="caution">
    <text evidence="9">The sequence shown here is derived from an EMBL/GenBank/DDBJ whole genome shotgun (WGS) entry which is preliminary data.</text>
</comment>
<evidence type="ECO:0000256" key="3">
    <source>
        <dbReference type="ARBA" id="ARBA00022723"/>
    </source>
</evidence>
<keyword evidence="2" id="KW-0645">Protease</keyword>
<dbReference type="SUPFAM" id="SSF47781">
    <property type="entry name" value="RuvA domain 2-like"/>
    <property type="match status" value="1"/>
</dbReference>
<dbReference type="Gene3D" id="1.10.150.20">
    <property type="entry name" value="5' to 3' exonuclease, C-terminal subdomain"/>
    <property type="match status" value="1"/>
</dbReference>
<sequence>MSEACYVAASSVLVREIPQEDRPRERLRQVGPEQMSNAELLAILLRTGSRGRSAVALAEQILKRFGSIRDLLEADLEELTDIPGVGLAKAAQVKAAIEVGRRIARLSNVSRPRILSAQDAADYMMDRLRFQLKEHFVALHLDAKRRLIGEEIVSVGSLDSTIAHPREIFKTAIKRSASAIICLHNHPSGDPTPSYEDLEVTRRLIECGQILGVDVLDHIVIGSHSFCSMREKGWLD</sequence>
<dbReference type="GO" id="GO:0046872">
    <property type="term" value="F:metal ion binding"/>
    <property type="evidence" value="ECO:0007669"/>
    <property type="project" value="UniProtKB-KW"/>
</dbReference>
<dbReference type="NCBIfam" id="TIGR00608">
    <property type="entry name" value="radc"/>
    <property type="match status" value="1"/>
</dbReference>
<dbReference type="SUPFAM" id="SSF102712">
    <property type="entry name" value="JAB1/MPN domain"/>
    <property type="match status" value="1"/>
</dbReference>
<dbReference type="PROSITE" id="PS50249">
    <property type="entry name" value="MPN"/>
    <property type="match status" value="1"/>
</dbReference>
<evidence type="ECO:0000256" key="4">
    <source>
        <dbReference type="ARBA" id="ARBA00022801"/>
    </source>
</evidence>
<dbReference type="Pfam" id="PF04002">
    <property type="entry name" value="RadC"/>
    <property type="match status" value="1"/>
</dbReference>
<dbReference type="EMBL" id="QGGL01000020">
    <property type="protein sequence ID" value="PWK06262.1"/>
    <property type="molecule type" value="Genomic_DNA"/>
</dbReference>
<keyword evidence="10" id="KW-1185">Reference proteome</keyword>
<proteinExistence type="inferred from homology"/>
<dbReference type="GO" id="GO:0006508">
    <property type="term" value="P:proteolysis"/>
    <property type="evidence" value="ECO:0007669"/>
    <property type="project" value="UniProtKB-KW"/>
</dbReference>
<protein>
    <submittedName>
        <fullName evidence="9">DNA replication and repair protein RadC</fullName>
    </submittedName>
</protein>
<evidence type="ECO:0000256" key="6">
    <source>
        <dbReference type="ARBA" id="ARBA00023049"/>
    </source>
</evidence>
<evidence type="ECO:0000259" key="8">
    <source>
        <dbReference type="PROSITE" id="PS50249"/>
    </source>
</evidence>
<keyword evidence="5" id="KW-0862">Zinc</keyword>